<evidence type="ECO:0000256" key="8">
    <source>
        <dbReference type="RuleBase" id="RU364100"/>
    </source>
</evidence>
<comment type="similarity">
    <text evidence="1 8">Belongs to the SOS response-associated peptidase family.</text>
</comment>
<evidence type="ECO:0000256" key="1">
    <source>
        <dbReference type="ARBA" id="ARBA00008136"/>
    </source>
</evidence>
<keyword evidence="6" id="KW-0238">DNA-binding</keyword>
<dbReference type="SUPFAM" id="SSF143081">
    <property type="entry name" value="BB1717-like"/>
    <property type="match status" value="1"/>
</dbReference>
<dbReference type="EMBL" id="JAOCKG010000007">
    <property type="protein sequence ID" value="MDH2052288.1"/>
    <property type="molecule type" value="Genomic_DNA"/>
</dbReference>
<dbReference type="EC" id="3.4.-.-" evidence="8"/>
<keyword evidence="3" id="KW-0227">DNA damage</keyword>
<proteinExistence type="inferred from homology"/>
<dbReference type="Pfam" id="PF02586">
    <property type="entry name" value="SRAP"/>
    <property type="match status" value="1"/>
</dbReference>
<sequence>MCSHYQTLKDAELLLKKFGVRDKPAALGMYDVWPKLQGLFVRRPVAHDAGDDAVPDREAVLGRWGLISASTRSDGLNDAGKLSTFNARDDQVARAFTFRGAWQKGQRCIIPAEAIFEPDWRPVDEGLSMKSVATRFTRADGAPLGIAGLWDQWHDATGQRQESYTMLTVNADDHPLFKHYHQSGKEKRMIVILPEGAYGDWLTAPAEAARGLLVPFPADKLVATPMPTPTP</sequence>
<gene>
    <name evidence="9" type="ORF">N5K24_17905</name>
</gene>
<evidence type="ECO:0000256" key="7">
    <source>
        <dbReference type="ARBA" id="ARBA00023239"/>
    </source>
</evidence>
<evidence type="ECO:0000256" key="2">
    <source>
        <dbReference type="ARBA" id="ARBA00022670"/>
    </source>
</evidence>
<evidence type="ECO:0000313" key="10">
    <source>
        <dbReference type="Proteomes" id="UP001161276"/>
    </source>
</evidence>
<keyword evidence="2 8" id="KW-0645">Protease</keyword>
<keyword evidence="7" id="KW-0456">Lyase</keyword>
<dbReference type="GO" id="GO:0106300">
    <property type="term" value="P:protein-DNA covalent cross-linking repair"/>
    <property type="evidence" value="ECO:0007669"/>
    <property type="project" value="InterPro"/>
</dbReference>
<dbReference type="AlphaFoldDB" id="A0AA42WBJ9"/>
<evidence type="ECO:0000256" key="4">
    <source>
        <dbReference type="ARBA" id="ARBA00022801"/>
    </source>
</evidence>
<accession>A0AA42WBJ9</accession>
<evidence type="ECO:0000313" key="9">
    <source>
        <dbReference type="EMBL" id="MDH2052288.1"/>
    </source>
</evidence>
<dbReference type="GO" id="GO:0008233">
    <property type="term" value="F:peptidase activity"/>
    <property type="evidence" value="ECO:0007669"/>
    <property type="project" value="UniProtKB-KW"/>
</dbReference>
<keyword evidence="5" id="KW-0190">Covalent protein-DNA linkage</keyword>
<dbReference type="GO" id="GO:0006508">
    <property type="term" value="P:proteolysis"/>
    <property type="evidence" value="ECO:0007669"/>
    <property type="project" value="UniProtKB-KW"/>
</dbReference>
<dbReference type="PANTHER" id="PTHR13604">
    <property type="entry name" value="DC12-RELATED"/>
    <property type="match status" value="1"/>
</dbReference>
<comment type="caution">
    <text evidence="9">The sequence shown here is derived from an EMBL/GenBank/DDBJ whole genome shotgun (WGS) entry which is preliminary data.</text>
</comment>
<dbReference type="GO" id="GO:0003697">
    <property type="term" value="F:single-stranded DNA binding"/>
    <property type="evidence" value="ECO:0007669"/>
    <property type="project" value="InterPro"/>
</dbReference>
<evidence type="ECO:0000256" key="3">
    <source>
        <dbReference type="ARBA" id="ARBA00022763"/>
    </source>
</evidence>
<dbReference type="PANTHER" id="PTHR13604:SF0">
    <property type="entry name" value="ABASIC SITE PROCESSING PROTEIN HMCES"/>
    <property type="match status" value="1"/>
</dbReference>
<dbReference type="RefSeq" id="WP_006226924.1">
    <property type="nucleotide sequence ID" value="NZ_ALJE01000036.1"/>
</dbReference>
<dbReference type="GO" id="GO:0016829">
    <property type="term" value="F:lyase activity"/>
    <property type="evidence" value="ECO:0007669"/>
    <property type="project" value="UniProtKB-KW"/>
</dbReference>
<keyword evidence="4 8" id="KW-0378">Hydrolase</keyword>
<name>A0AA42WBJ9_9BURK</name>
<dbReference type="Proteomes" id="UP001161276">
    <property type="component" value="Unassembled WGS sequence"/>
</dbReference>
<evidence type="ECO:0000256" key="5">
    <source>
        <dbReference type="ARBA" id="ARBA00023124"/>
    </source>
</evidence>
<protein>
    <recommendedName>
        <fullName evidence="8">Abasic site processing protein</fullName>
        <ecNumber evidence="8">3.4.-.-</ecNumber>
    </recommendedName>
</protein>
<dbReference type="InterPro" id="IPR003738">
    <property type="entry name" value="SRAP"/>
</dbReference>
<evidence type="ECO:0000256" key="6">
    <source>
        <dbReference type="ARBA" id="ARBA00023125"/>
    </source>
</evidence>
<dbReference type="InterPro" id="IPR036590">
    <property type="entry name" value="SRAP-like"/>
</dbReference>
<organism evidence="9 10">
    <name type="scientific">Achromobacter marplatensis</name>
    <dbReference type="NCBI Taxonomy" id="470868"/>
    <lineage>
        <taxon>Bacteria</taxon>
        <taxon>Pseudomonadati</taxon>
        <taxon>Pseudomonadota</taxon>
        <taxon>Betaproteobacteria</taxon>
        <taxon>Burkholderiales</taxon>
        <taxon>Alcaligenaceae</taxon>
        <taxon>Achromobacter</taxon>
    </lineage>
</organism>
<reference evidence="9" key="1">
    <citation type="submission" date="2022-09" db="EMBL/GenBank/DDBJ databases">
        <title>Intensive care unit water sources are persistently colonized with multi-drug resistant bacteria and are the site of extensive horizontal gene transfer of antibiotic resistance genes.</title>
        <authorList>
            <person name="Diorio-Toth L."/>
        </authorList>
    </citation>
    <scope>NUCLEOTIDE SEQUENCE</scope>
    <source>
        <strain evidence="9">GD03676</strain>
    </source>
</reference>
<dbReference type="Gene3D" id="3.90.1680.10">
    <property type="entry name" value="SOS response associated peptidase-like"/>
    <property type="match status" value="1"/>
</dbReference>